<evidence type="ECO:0000259" key="2">
    <source>
        <dbReference type="Pfam" id="PF03184"/>
    </source>
</evidence>
<dbReference type="EMBL" id="CP092866">
    <property type="protein sequence ID" value="UYV67087.1"/>
    <property type="molecule type" value="Genomic_DNA"/>
</dbReference>
<name>A0ABY6KF20_9ARAC</name>
<accession>A0ABY6KF20</accession>
<evidence type="ECO:0000313" key="3">
    <source>
        <dbReference type="EMBL" id="UYV67087.1"/>
    </source>
</evidence>
<keyword evidence="4" id="KW-1185">Reference proteome</keyword>
<organism evidence="3 4">
    <name type="scientific">Cordylochernes scorpioides</name>
    <dbReference type="NCBI Taxonomy" id="51811"/>
    <lineage>
        <taxon>Eukaryota</taxon>
        <taxon>Metazoa</taxon>
        <taxon>Ecdysozoa</taxon>
        <taxon>Arthropoda</taxon>
        <taxon>Chelicerata</taxon>
        <taxon>Arachnida</taxon>
        <taxon>Pseudoscorpiones</taxon>
        <taxon>Cheliferoidea</taxon>
        <taxon>Chernetidae</taxon>
        <taxon>Cordylochernes</taxon>
    </lineage>
</organism>
<feature type="compositionally biased region" description="Basic and acidic residues" evidence="1">
    <location>
        <begin position="98"/>
        <end position="109"/>
    </location>
</feature>
<reference evidence="3 4" key="1">
    <citation type="submission" date="2022-01" db="EMBL/GenBank/DDBJ databases">
        <title>A chromosomal length assembly of Cordylochernes scorpioides.</title>
        <authorList>
            <person name="Zeh D."/>
            <person name="Zeh J."/>
        </authorList>
    </citation>
    <scope>NUCLEOTIDE SEQUENCE [LARGE SCALE GENOMIC DNA]</scope>
    <source>
        <strain evidence="3">IN4F17</strain>
        <tissue evidence="3">Whole Body</tissue>
    </source>
</reference>
<sequence length="130" mass="14802">MVPEVEIDATILLHADGSRKLEPWIISKVKIPRYFKSKLLLPCIYTHNKSAWINSQTFRAALPHPVQLMEGSCVEASGSDCMSAPEYRRRNHPKAGGSRRETTRDTRKLRSRVSKVDMRSFDLIAVLIHS</sequence>
<evidence type="ECO:0000313" key="4">
    <source>
        <dbReference type="Proteomes" id="UP001235939"/>
    </source>
</evidence>
<evidence type="ECO:0000256" key="1">
    <source>
        <dbReference type="SAM" id="MobiDB-lite"/>
    </source>
</evidence>
<dbReference type="InterPro" id="IPR004875">
    <property type="entry name" value="DDE_SF_endonuclease_dom"/>
</dbReference>
<protein>
    <recommendedName>
        <fullName evidence="2">DDE-1 domain-containing protein</fullName>
    </recommendedName>
</protein>
<feature type="domain" description="DDE-1" evidence="2">
    <location>
        <begin position="10"/>
        <end position="62"/>
    </location>
</feature>
<gene>
    <name evidence="3" type="ORF">LAZ67_4003855</name>
</gene>
<dbReference type="Pfam" id="PF03184">
    <property type="entry name" value="DDE_1"/>
    <property type="match status" value="1"/>
</dbReference>
<dbReference type="Proteomes" id="UP001235939">
    <property type="component" value="Chromosome 04"/>
</dbReference>
<proteinExistence type="predicted"/>
<feature type="region of interest" description="Disordered" evidence="1">
    <location>
        <begin position="84"/>
        <end position="109"/>
    </location>
</feature>